<sequence>MFDNNCQVCASRVLIFPSQVTSLANTHDGIVVTFTCWCDTEQTQVTGNADRAARADAVAA</sequence>
<dbReference type="Proteomes" id="UP001596524">
    <property type="component" value="Unassembled WGS sequence"/>
</dbReference>
<organism evidence="1 2">
    <name type="scientific">Nocardioides astragali</name>
    <dbReference type="NCBI Taxonomy" id="1776736"/>
    <lineage>
        <taxon>Bacteria</taxon>
        <taxon>Bacillati</taxon>
        <taxon>Actinomycetota</taxon>
        <taxon>Actinomycetes</taxon>
        <taxon>Propionibacteriales</taxon>
        <taxon>Nocardioidaceae</taxon>
        <taxon>Nocardioides</taxon>
    </lineage>
</organism>
<dbReference type="EMBL" id="JBHTCH010000023">
    <property type="protein sequence ID" value="MFC7362266.1"/>
    <property type="molecule type" value="Genomic_DNA"/>
</dbReference>
<protein>
    <submittedName>
        <fullName evidence="1">Uncharacterized protein</fullName>
    </submittedName>
</protein>
<evidence type="ECO:0000313" key="1">
    <source>
        <dbReference type="EMBL" id="MFC7362266.1"/>
    </source>
</evidence>
<reference evidence="2" key="1">
    <citation type="journal article" date="2019" name="Int. J. Syst. Evol. Microbiol.">
        <title>The Global Catalogue of Microorganisms (GCM) 10K type strain sequencing project: providing services to taxonomists for standard genome sequencing and annotation.</title>
        <authorList>
            <consortium name="The Broad Institute Genomics Platform"/>
            <consortium name="The Broad Institute Genome Sequencing Center for Infectious Disease"/>
            <person name="Wu L."/>
            <person name="Ma J."/>
        </authorList>
    </citation>
    <scope>NUCLEOTIDE SEQUENCE [LARGE SCALE GENOMIC DNA]</scope>
    <source>
        <strain evidence="2">FCH27</strain>
    </source>
</reference>
<comment type="caution">
    <text evidence="1">The sequence shown here is derived from an EMBL/GenBank/DDBJ whole genome shotgun (WGS) entry which is preliminary data.</text>
</comment>
<gene>
    <name evidence="1" type="ORF">ACFQO6_18490</name>
</gene>
<keyword evidence="2" id="KW-1185">Reference proteome</keyword>
<dbReference type="RefSeq" id="WP_255893086.1">
    <property type="nucleotide sequence ID" value="NZ_JAFMZM010000008.1"/>
</dbReference>
<proteinExistence type="predicted"/>
<evidence type="ECO:0000313" key="2">
    <source>
        <dbReference type="Proteomes" id="UP001596524"/>
    </source>
</evidence>
<accession>A0ABW2N4P0</accession>
<name>A0ABW2N4P0_9ACTN</name>